<evidence type="ECO:0000256" key="7">
    <source>
        <dbReference type="ARBA" id="ARBA00023328"/>
    </source>
</evidence>
<evidence type="ECO:0000256" key="2">
    <source>
        <dbReference type="ARBA" id="ARBA00004584"/>
    </source>
</evidence>
<dbReference type="GO" id="GO:0005634">
    <property type="term" value="C:nucleus"/>
    <property type="evidence" value="ECO:0007669"/>
    <property type="project" value="UniProtKB-SubCell"/>
</dbReference>
<dbReference type="VEuPathDB" id="FungiDB:AAP_03186"/>
<evidence type="ECO:0000313" key="11">
    <source>
        <dbReference type="Proteomes" id="UP000242877"/>
    </source>
</evidence>
<evidence type="ECO:0000256" key="5">
    <source>
        <dbReference type="ARBA" id="ARBA00023054"/>
    </source>
</evidence>
<proteinExistence type="inferred from homology"/>
<keyword evidence="5 8" id="KW-0175">Coiled coil</keyword>
<evidence type="ECO:0000313" key="10">
    <source>
        <dbReference type="EMBL" id="KZZ91967.1"/>
    </source>
</evidence>
<comment type="similarity">
    <text evidence="3">Belongs to the CENP-K/MCM22 family.</text>
</comment>
<evidence type="ECO:0000256" key="4">
    <source>
        <dbReference type="ARBA" id="ARBA00022454"/>
    </source>
</evidence>
<comment type="caution">
    <text evidence="10">The sequence shown here is derived from an EMBL/GenBank/DDBJ whole genome shotgun (WGS) entry which is preliminary data.</text>
</comment>
<evidence type="ECO:0000256" key="9">
    <source>
        <dbReference type="SAM" id="MobiDB-lite"/>
    </source>
</evidence>
<dbReference type="EMBL" id="AZGZ01000012">
    <property type="protein sequence ID" value="KZZ91967.1"/>
    <property type="molecule type" value="Genomic_DNA"/>
</dbReference>
<dbReference type="OrthoDB" id="9445768at2759"/>
<organism evidence="10 11">
    <name type="scientific">Ascosphaera apis ARSEF 7405</name>
    <dbReference type="NCBI Taxonomy" id="392613"/>
    <lineage>
        <taxon>Eukaryota</taxon>
        <taxon>Fungi</taxon>
        <taxon>Dikarya</taxon>
        <taxon>Ascomycota</taxon>
        <taxon>Pezizomycotina</taxon>
        <taxon>Eurotiomycetes</taxon>
        <taxon>Eurotiomycetidae</taxon>
        <taxon>Onygenales</taxon>
        <taxon>Ascosphaeraceae</taxon>
        <taxon>Ascosphaera</taxon>
    </lineage>
</organism>
<dbReference type="InterPro" id="IPR020993">
    <property type="entry name" value="Centromere_CenpK"/>
</dbReference>
<keyword evidence="7" id="KW-0137">Centromere</keyword>
<comment type="subcellular location">
    <subcellularLocation>
        <location evidence="2">Chromosome</location>
        <location evidence="2">Centromere</location>
    </subcellularLocation>
    <subcellularLocation>
        <location evidence="1">Nucleus</location>
    </subcellularLocation>
</comment>
<dbReference type="GO" id="GO:0000775">
    <property type="term" value="C:chromosome, centromeric region"/>
    <property type="evidence" value="ECO:0007669"/>
    <property type="project" value="UniProtKB-SubCell"/>
</dbReference>
<dbReference type="PANTHER" id="PTHR14401">
    <property type="entry name" value="CENTROMERE PROTEIN K"/>
    <property type="match status" value="1"/>
</dbReference>
<feature type="region of interest" description="Disordered" evidence="9">
    <location>
        <begin position="159"/>
        <end position="189"/>
    </location>
</feature>
<gene>
    <name evidence="10" type="ORF">AAP_03186</name>
</gene>
<dbReference type="GO" id="GO:0000070">
    <property type="term" value="P:mitotic sister chromatid segregation"/>
    <property type="evidence" value="ECO:0007669"/>
    <property type="project" value="TreeGrafter"/>
</dbReference>
<sequence length="343" mass="38347">MTVADVSRKIEQYAQESRAYERYRTRDATLIPAEQYEARLDEALKALREQTERQAKELEHLRQTRALHLPRPSLSPEARLAQTRRAAAAYRVLYEQKPNLPAAGSVVPDLLALRDAANSIQGLKDAIQLTADDLAAARKRLRKEEADLKDARAINSGLKDRLSTLRRDNDDGKAGQDKSGPANRSKQLKAQYRQQTLELEEKTGELEKALDGFIDDKLAAMLAAEDIGGPVVGDQLNISDETLMRGYTAQGKERQPKTSTDDTRQRKIDAMVHTEDGRSSARVAAEDEIKALLRSLLEASSTSSYITLTADSVAARFLVKAKIAQYHPRDSRRLRLIDVAKRF</sequence>
<feature type="coiled-coil region" evidence="8">
    <location>
        <begin position="33"/>
        <end position="64"/>
    </location>
</feature>
<keyword evidence="11" id="KW-1185">Reference proteome</keyword>
<evidence type="ECO:0000256" key="3">
    <source>
        <dbReference type="ARBA" id="ARBA00005795"/>
    </source>
</evidence>
<dbReference type="Proteomes" id="UP000242877">
    <property type="component" value="Unassembled WGS sequence"/>
</dbReference>
<evidence type="ECO:0000256" key="6">
    <source>
        <dbReference type="ARBA" id="ARBA00023242"/>
    </source>
</evidence>
<keyword evidence="4" id="KW-0158">Chromosome</keyword>
<protein>
    <submittedName>
        <fullName evidence="10">Uncharacterized protein</fullName>
    </submittedName>
</protein>
<accession>A0A167YZP8</accession>
<evidence type="ECO:0000256" key="1">
    <source>
        <dbReference type="ARBA" id="ARBA00004123"/>
    </source>
</evidence>
<feature type="compositionally biased region" description="Basic and acidic residues" evidence="9">
    <location>
        <begin position="159"/>
        <end position="176"/>
    </location>
</feature>
<name>A0A167YZP8_9EURO</name>
<reference evidence="10 11" key="1">
    <citation type="journal article" date="2016" name="Genome Biol. Evol.">
        <title>Divergent and convergent evolution of fungal pathogenicity.</title>
        <authorList>
            <person name="Shang Y."/>
            <person name="Xiao G."/>
            <person name="Zheng P."/>
            <person name="Cen K."/>
            <person name="Zhan S."/>
            <person name="Wang C."/>
        </authorList>
    </citation>
    <scope>NUCLEOTIDE SEQUENCE [LARGE SCALE GENOMIC DNA]</scope>
    <source>
        <strain evidence="10 11">ARSEF 7405</strain>
    </source>
</reference>
<dbReference type="AlphaFoldDB" id="A0A167YZP8"/>
<evidence type="ECO:0000256" key="8">
    <source>
        <dbReference type="SAM" id="Coils"/>
    </source>
</evidence>
<dbReference type="GO" id="GO:0051382">
    <property type="term" value="P:kinetochore assembly"/>
    <property type="evidence" value="ECO:0007669"/>
    <property type="project" value="InterPro"/>
</dbReference>
<keyword evidence="6" id="KW-0539">Nucleus</keyword>
<dbReference type="PANTHER" id="PTHR14401:SF6">
    <property type="entry name" value="CENTROMERE PROTEIN K"/>
    <property type="match status" value="1"/>
</dbReference>